<protein>
    <recommendedName>
        <fullName evidence="4">Pre-toxin TG domain-containing protein</fullName>
    </recommendedName>
</protein>
<accession>A0AAJ0U8M1</accession>
<gene>
    <name evidence="5" type="ORF">CKO40_23155</name>
</gene>
<evidence type="ECO:0000256" key="3">
    <source>
        <dbReference type="SAM" id="MobiDB-lite"/>
    </source>
</evidence>
<keyword evidence="2" id="KW-0964">Secreted</keyword>
<dbReference type="Gene3D" id="2.180.10.10">
    <property type="entry name" value="RHS repeat-associated core"/>
    <property type="match status" value="1"/>
</dbReference>
<dbReference type="Pfam" id="PF14449">
    <property type="entry name" value="PT-TG"/>
    <property type="match status" value="1"/>
</dbReference>
<comment type="subcellular location">
    <subcellularLocation>
        <location evidence="1">Secreted</location>
    </subcellularLocation>
</comment>
<dbReference type="InterPro" id="IPR050708">
    <property type="entry name" value="T6SS_VgrG/RHS"/>
</dbReference>
<evidence type="ECO:0000313" key="6">
    <source>
        <dbReference type="Proteomes" id="UP001296776"/>
    </source>
</evidence>
<reference evidence="5" key="1">
    <citation type="submission" date="2017-08" db="EMBL/GenBank/DDBJ databases">
        <authorList>
            <person name="Imhoff J.F."/>
            <person name="Rahn T."/>
            <person name="Kuenzel S."/>
            <person name="Neulinger S.C."/>
        </authorList>
    </citation>
    <scope>NUCLEOTIDE SEQUENCE</scope>
    <source>
        <strain evidence="5">DSM 11080</strain>
    </source>
</reference>
<evidence type="ECO:0000256" key="2">
    <source>
        <dbReference type="ARBA" id="ARBA00022525"/>
    </source>
</evidence>
<dbReference type="Proteomes" id="UP001296776">
    <property type="component" value="Unassembled WGS sequence"/>
</dbReference>
<dbReference type="AlphaFoldDB" id="A0AAJ0U8M1"/>
<proteinExistence type="predicted"/>
<dbReference type="GO" id="GO:0005576">
    <property type="term" value="C:extracellular region"/>
    <property type="evidence" value="ECO:0007669"/>
    <property type="project" value="UniProtKB-SubCell"/>
</dbReference>
<organism evidence="5 6">
    <name type="scientific">Halochromatium glycolicum</name>
    <dbReference type="NCBI Taxonomy" id="85075"/>
    <lineage>
        <taxon>Bacteria</taxon>
        <taxon>Pseudomonadati</taxon>
        <taxon>Pseudomonadota</taxon>
        <taxon>Gammaproteobacteria</taxon>
        <taxon>Chromatiales</taxon>
        <taxon>Chromatiaceae</taxon>
        <taxon>Halochromatium</taxon>
    </lineage>
</organism>
<evidence type="ECO:0000313" key="5">
    <source>
        <dbReference type="EMBL" id="MBK1707348.1"/>
    </source>
</evidence>
<dbReference type="PANTHER" id="PTHR32305:SF15">
    <property type="entry name" value="PROTEIN RHSA-RELATED"/>
    <property type="match status" value="1"/>
</dbReference>
<feature type="region of interest" description="Disordered" evidence="3">
    <location>
        <begin position="83"/>
        <end position="111"/>
    </location>
</feature>
<dbReference type="InterPro" id="IPR027797">
    <property type="entry name" value="PT-TG_dom"/>
</dbReference>
<dbReference type="NCBIfam" id="TIGR03696">
    <property type="entry name" value="Rhs_assc_core"/>
    <property type="match status" value="1"/>
</dbReference>
<evidence type="ECO:0000256" key="1">
    <source>
        <dbReference type="ARBA" id="ARBA00004613"/>
    </source>
</evidence>
<dbReference type="PANTHER" id="PTHR32305">
    <property type="match status" value="1"/>
</dbReference>
<dbReference type="EMBL" id="NRSJ01000085">
    <property type="protein sequence ID" value="MBK1707348.1"/>
    <property type="molecule type" value="Genomic_DNA"/>
</dbReference>
<evidence type="ECO:0000259" key="4">
    <source>
        <dbReference type="Pfam" id="PF14449"/>
    </source>
</evidence>
<dbReference type="InterPro" id="IPR022385">
    <property type="entry name" value="Rhs_assc_core"/>
</dbReference>
<comment type="caution">
    <text evidence="5">The sequence shown here is derived from an EMBL/GenBank/DDBJ whole genome shotgun (WGS) entry which is preliminary data.</text>
</comment>
<keyword evidence="6" id="KW-1185">Reference proteome</keyword>
<name>A0AAJ0U8M1_9GAMM</name>
<sequence>MVATQGYGPWGNPEPALTGGPAIPTYGYTGREPDATGLVYYRVRYYHPAIGRFTQPDPLGFIDGVNRYAYALNSPVNFIDPTGTVGEGSVQTPQPESRPIYGASPVDTTPGVTERIGTTTLDVLPVVGGLKSAAQLVTGRDLVTGEPVDRREEGLGVLLGALGLKFLTKVDDIAEIGSDIARQVRRGADGGVTKGGQKLLETPRDLLLRNAQDPRLKDAINNLYRPGAKVGSGSTADAVRFERATGELLSPKGHTQKLIDRRTQLMKLRKDPNLGAGDRRIIHDILKDTQDALGN</sequence>
<feature type="domain" description="Pre-toxin TG" evidence="4">
    <location>
        <begin position="116"/>
        <end position="169"/>
    </location>
</feature>
<reference evidence="5" key="2">
    <citation type="journal article" date="2020" name="Microorganisms">
        <title>Osmotic Adaptation and Compatible Solute Biosynthesis of Phototrophic Bacteria as Revealed from Genome Analyses.</title>
        <authorList>
            <person name="Imhoff J.F."/>
            <person name="Rahn T."/>
            <person name="Kunzel S."/>
            <person name="Keller A."/>
            <person name="Neulinger S.C."/>
        </authorList>
    </citation>
    <scope>NUCLEOTIDE SEQUENCE</scope>
    <source>
        <strain evidence="5">DSM 11080</strain>
    </source>
</reference>